<dbReference type="InterPro" id="IPR036518">
    <property type="entry name" value="CobE/GbiG_C_sf"/>
</dbReference>
<organism evidence="2 3">
    <name type="scientific">Rhodoplanes elegans</name>
    <dbReference type="NCBI Taxonomy" id="29408"/>
    <lineage>
        <taxon>Bacteria</taxon>
        <taxon>Pseudomonadati</taxon>
        <taxon>Pseudomonadota</taxon>
        <taxon>Alphaproteobacteria</taxon>
        <taxon>Hyphomicrobiales</taxon>
        <taxon>Nitrobacteraceae</taxon>
        <taxon>Rhodoplanes</taxon>
    </lineage>
</organism>
<dbReference type="SUPFAM" id="SSF159664">
    <property type="entry name" value="CobE/GbiG C-terminal domain-like"/>
    <property type="match status" value="1"/>
</dbReference>
<reference evidence="2 3" key="1">
    <citation type="submission" date="2017-07" db="EMBL/GenBank/DDBJ databases">
        <title>Draft Genome Sequences of Select Purple Nonsulfur Bacteria.</title>
        <authorList>
            <person name="Lasarre B."/>
            <person name="Mckinlay J.B."/>
        </authorList>
    </citation>
    <scope>NUCLEOTIDE SEQUENCE [LARGE SCALE GENOMIC DNA]</scope>
    <source>
        <strain evidence="2 3">DSM 11907</strain>
    </source>
</reference>
<dbReference type="Gene3D" id="3.30.420.180">
    <property type="entry name" value="CobE/GbiG C-terminal domain"/>
    <property type="match status" value="1"/>
</dbReference>
<dbReference type="InterPro" id="IPR052553">
    <property type="entry name" value="CbiG_hydrolase"/>
</dbReference>
<evidence type="ECO:0000313" key="3">
    <source>
        <dbReference type="Proteomes" id="UP000248863"/>
    </source>
</evidence>
<comment type="caution">
    <text evidence="2">The sequence shown here is derived from an EMBL/GenBank/DDBJ whole genome shotgun (WGS) entry which is preliminary data.</text>
</comment>
<sequence length="126" mass="12439">MVAGVGFRKGTSAADILVVVRNACAAAGVDVNETDALATADFKAADAGVIEAAQTLGLPLVACVREKLAQVSDRVLTRSETVEAAVGVPSVAEAAALVAAGRNATLLAPRVAVKNATCALAIGDGP</sequence>
<dbReference type="AlphaFoldDB" id="A0A327KK53"/>
<name>A0A327KK53_9BRAD</name>
<protein>
    <recommendedName>
        <fullName evidence="1">CobE/GbiG C-terminal domain-containing protein</fullName>
    </recommendedName>
</protein>
<dbReference type="EMBL" id="NPEU01000123">
    <property type="protein sequence ID" value="RAI38484.1"/>
    <property type="molecule type" value="Genomic_DNA"/>
</dbReference>
<keyword evidence="3" id="KW-1185">Reference proteome</keyword>
<feature type="domain" description="CobE/GbiG C-terminal" evidence="1">
    <location>
        <begin position="2"/>
        <end position="121"/>
    </location>
</feature>
<gene>
    <name evidence="2" type="ORF">CH338_12500</name>
</gene>
<accession>A0A327KK53</accession>
<dbReference type="Proteomes" id="UP000248863">
    <property type="component" value="Unassembled WGS sequence"/>
</dbReference>
<dbReference type="GO" id="GO:0009236">
    <property type="term" value="P:cobalamin biosynthetic process"/>
    <property type="evidence" value="ECO:0007669"/>
    <property type="project" value="InterPro"/>
</dbReference>
<dbReference type="Pfam" id="PF01890">
    <property type="entry name" value="CbiG_C"/>
    <property type="match status" value="1"/>
</dbReference>
<evidence type="ECO:0000313" key="2">
    <source>
        <dbReference type="EMBL" id="RAI38484.1"/>
    </source>
</evidence>
<evidence type="ECO:0000259" key="1">
    <source>
        <dbReference type="Pfam" id="PF01890"/>
    </source>
</evidence>
<dbReference type="OrthoDB" id="7308095at2"/>
<dbReference type="PANTHER" id="PTHR37477:SF1">
    <property type="entry name" value="COBALT-PRECORRIN-5A HYDROLASE"/>
    <property type="match status" value="1"/>
</dbReference>
<dbReference type="InterPro" id="IPR002750">
    <property type="entry name" value="CobE/GbiG_C"/>
</dbReference>
<proteinExistence type="predicted"/>
<dbReference type="PANTHER" id="PTHR37477">
    <property type="entry name" value="COBALT-PRECORRIN-5A HYDROLASE"/>
    <property type="match status" value="1"/>
</dbReference>